<dbReference type="InterPro" id="IPR032557">
    <property type="entry name" value="DUF4935"/>
</dbReference>
<evidence type="ECO:0000259" key="1">
    <source>
        <dbReference type="Pfam" id="PF16289"/>
    </source>
</evidence>
<dbReference type="RefSeq" id="WP_150986897.1">
    <property type="nucleotide sequence ID" value="NZ_CP062807.1"/>
</dbReference>
<geneLocation type="plasmid" evidence="2 3">
    <name>pRK1-3</name>
</geneLocation>
<dbReference type="GeneID" id="98407058"/>
<dbReference type="AlphaFoldDB" id="A0A643FWF1"/>
<accession>A0A643FWF1</accession>
<dbReference type="CDD" id="cd18690">
    <property type="entry name" value="PIN_VapC-like"/>
    <property type="match status" value="1"/>
</dbReference>
<sequence>MDQSIHDQILAGEITALTIDTSVFEKNGLALESGLLAQLVQFQGSDIALVIPNTVANEVKRHLARNAADATKALRNALQSVARHQAVSTAHQTQLDALIGDAIKNDEQRARSRFDEWAERVGVEVIDEADFASIGEVMRRYEQGEPPFAETGDKKHEFPDAVALSTLEGWAEEKDTRILAVAQDKDWQRYGAQSVRVVVVDDLADALAAMQRWTEVADPSVRLAAQFAAGDAIGLRAAVLEAARHQVDQFSFDVEADSQFSVEEDDVETSVEDVSLDIPDATGATLDTVSHSEGQAVIRVCGTATVSVTVSFSFQKWDGVDREYMDMGTAELTETAEVEFAALVTVDTNEGLTIDDVEILPTAHNLYFNDIEPDWMNDPDNYDTYEQE</sequence>
<gene>
    <name evidence="2" type="ORF">F7R26_039495</name>
</gene>
<proteinExistence type="predicted"/>
<reference evidence="2 3" key="1">
    <citation type="submission" date="2020-10" db="EMBL/GenBank/DDBJ databases">
        <title>Complete genome sequence of Cupriavidus basilensis CCUG 49340T.</title>
        <authorList>
            <person name="Salva-Serra F."/>
            <person name="Donoso R.A."/>
            <person name="Cho K.H."/>
            <person name="Yoo J.A."/>
            <person name="Lee K."/>
            <person name="Yoon S.-H."/>
            <person name="Perez-Pantoja D."/>
            <person name="Moore E.R.B."/>
        </authorList>
    </citation>
    <scope>NUCLEOTIDE SEQUENCE [LARGE SCALE GENOMIC DNA]</scope>
    <source>
        <strain evidence="3">CCUG 49340</strain>
        <plasmid evidence="2 3">pRK1-3</plasmid>
    </source>
</reference>
<dbReference type="Pfam" id="PF16289">
    <property type="entry name" value="PIN_12"/>
    <property type="match status" value="1"/>
</dbReference>
<feature type="domain" description="DUF4935" evidence="1">
    <location>
        <begin position="18"/>
        <end position="187"/>
    </location>
</feature>
<evidence type="ECO:0000313" key="2">
    <source>
        <dbReference type="EMBL" id="QOT82198.1"/>
    </source>
</evidence>
<organism evidence="2 3">
    <name type="scientific">Cupriavidus basilensis</name>
    <dbReference type="NCBI Taxonomy" id="68895"/>
    <lineage>
        <taxon>Bacteria</taxon>
        <taxon>Pseudomonadati</taxon>
        <taxon>Pseudomonadota</taxon>
        <taxon>Betaproteobacteria</taxon>
        <taxon>Burkholderiales</taxon>
        <taxon>Burkholderiaceae</taxon>
        <taxon>Cupriavidus</taxon>
    </lineage>
</organism>
<keyword evidence="2" id="KW-0614">Plasmid</keyword>
<evidence type="ECO:0000313" key="3">
    <source>
        <dbReference type="Proteomes" id="UP000397656"/>
    </source>
</evidence>
<dbReference type="EMBL" id="CP062807">
    <property type="protein sequence ID" value="QOT82198.1"/>
    <property type="molecule type" value="Genomic_DNA"/>
</dbReference>
<dbReference type="Proteomes" id="UP000397656">
    <property type="component" value="Plasmid pRK1-3"/>
</dbReference>
<name>A0A643FWF1_9BURK</name>
<protein>
    <submittedName>
        <fullName evidence="2">DUF4935 domain-containing protein</fullName>
    </submittedName>
</protein>